<organism evidence="1 2">
    <name type="scientific">Pandoraea cepalis</name>
    <dbReference type="NCBI Taxonomy" id="2508294"/>
    <lineage>
        <taxon>Bacteria</taxon>
        <taxon>Pseudomonadati</taxon>
        <taxon>Pseudomonadota</taxon>
        <taxon>Betaproteobacteria</taxon>
        <taxon>Burkholderiales</taxon>
        <taxon>Burkholderiaceae</taxon>
        <taxon>Pandoraea</taxon>
    </lineage>
</organism>
<reference evidence="1 2" key="1">
    <citation type="submission" date="2019-08" db="EMBL/GenBank/DDBJ databases">
        <authorList>
            <person name="Peeters C."/>
        </authorList>
    </citation>
    <scope>NUCLEOTIDE SEQUENCE [LARGE SCALE GENOMIC DNA]</scope>
    <source>
        <strain evidence="1 2">LMG 31107</strain>
    </source>
</reference>
<accession>A0A5E4VTZ6</accession>
<evidence type="ECO:0000313" key="2">
    <source>
        <dbReference type="Proteomes" id="UP000396788"/>
    </source>
</evidence>
<dbReference type="RefSeq" id="WP_150609201.1">
    <property type="nucleotide sequence ID" value="NZ_CABPRY010000006.1"/>
</dbReference>
<name>A0A5E4VTZ6_9BURK</name>
<dbReference type="EMBL" id="CABPRY010000006">
    <property type="protein sequence ID" value="VVE14530.1"/>
    <property type="molecule type" value="Genomic_DNA"/>
</dbReference>
<protein>
    <submittedName>
        <fullName evidence="1">Uncharacterized protein</fullName>
    </submittedName>
</protein>
<evidence type="ECO:0000313" key="1">
    <source>
        <dbReference type="EMBL" id="VVE14530.1"/>
    </source>
</evidence>
<sequence length="93" mass="10338">MNNIQRRILWRFTSDGYRIGALHDDEIDLALSAIVGHTKDCDFPLKDLMGQPLAGAQIQMTETVCVWFDGGDRSAFLGEGEVLVYQHDGAVVQ</sequence>
<gene>
    <name evidence="1" type="ORF">PCE31107_02819</name>
</gene>
<proteinExistence type="predicted"/>
<dbReference type="AlphaFoldDB" id="A0A5E4VTZ6"/>
<dbReference type="Proteomes" id="UP000396788">
    <property type="component" value="Unassembled WGS sequence"/>
</dbReference>